<dbReference type="VEuPathDB" id="AmoebaDB:NAEGRDRAFT_50687"/>
<dbReference type="RefSeq" id="XP_002674905.1">
    <property type="nucleotide sequence ID" value="XM_002674859.1"/>
</dbReference>
<dbReference type="KEGG" id="ngr:NAEGRDRAFT_50687"/>
<dbReference type="GO" id="GO:0003924">
    <property type="term" value="F:GTPase activity"/>
    <property type="evidence" value="ECO:0007669"/>
    <property type="project" value="InterPro"/>
</dbReference>
<dbReference type="InterPro" id="IPR001806">
    <property type="entry name" value="Small_GTPase"/>
</dbReference>
<accession>D2VM38</accession>
<dbReference type="Gene3D" id="3.40.50.300">
    <property type="entry name" value="P-loop containing nucleotide triphosphate hydrolases"/>
    <property type="match status" value="1"/>
</dbReference>
<gene>
    <name evidence="1" type="ORF">NAEGRDRAFT_50687</name>
</gene>
<keyword evidence="2" id="KW-1185">Reference proteome</keyword>
<dbReference type="Pfam" id="PF00071">
    <property type="entry name" value="Ras"/>
    <property type="match status" value="1"/>
</dbReference>
<name>D2VM38_NAEGR</name>
<protein>
    <submittedName>
        <fullName evidence="1">Predicted protein</fullName>
    </submittedName>
</protein>
<reference evidence="1 2" key="1">
    <citation type="journal article" date="2010" name="Cell">
        <title>The genome of Naegleria gruberi illuminates early eukaryotic versatility.</title>
        <authorList>
            <person name="Fritz-Laylin L.K."/>
            <person name="Prochnik S.E."/>
            <person name="Ginger M.L."/>
            <person name="Dacks J.B."/>
            <person name="Carpenter M.L."/>
            <person name="Field M.C."/>
            <person name="Kuo A."/>
            <person name="Paredez A."/>
            <person name="Chapman J."/>
            <person name="Pham J."/>
            <person name="Shu S."/>
            <person name="Neupane R."/>
            <person name="Cipriano M."/>
            <person name="Mancuso J."/>
            <person name="Tu H."/>
            <person name="Salamov A."/>
            <person name="Lindquist E."/>
            <person name="Shapiro H."/>
            <person name="Lucas S."/>
            <person name="Grigoriev I.V."/>
            <person name="Cande W.Z."/>
            <person name="Fulton C."/>
            <person name="Rokhsar D.S."/>
            <person name="Dawson S.C."/>
        </authorList>
    </citation>
    <scope>NUCLEOTIDE SEQUENCE [LARGE SCALE GENOMIC DNA]</scope>
    <source>
        <strain evidence="1 2">NEG-M</strain>
    </source>
</reference>
<dbReference type="InterPro" id="IPR027417">
    <property type="entry name" value="P-loop_NTPase"/>
</dbReference>
<dbReference type="GeneID" id="8851805"/>
<sequence length="373" mass="43480">MVNNTRMIPQIANVPIEVIRIICSFMSNLENMFVSGNVSLTWRREIAFPILLDNLKRIHSDPIDDEITDYNYFKTVKIGRNFIRMELRRFLYEFSLKLYDFQNLNQNSKPPLASIDCNEYLLEEFEQIQFYFSHFSIPKLNLIEKKTEKTGLFKMISSLFSKQPKKQEKTNDEPIIVDINKNRVVEKEPVTEIVCKIALDGYRATGRTSFLNASLRDDAIVNKDYYPSIGIDFAARIFSFPEVLTNIYKVQVWDSPYSQLQPAYVNNTTMIMEVFDLTKRETLVHLINENIPQIKRLRQTPLELVFIGTKQDVIQENPQTRNIPPKDIQTCCLNNFGGALCVELSLTELKQAQSLIWYSVLLQDICYPKNLKE</sequence>
<evidence type="ECO:0000313" key="1">
    <source>
        <dbReference type="EMBL" id="EFC42161.1"/>
    </source>
</evidence>
<dbReference type="InParanoid" id="D2VM38"/>
<evidence type="ECO:0000313" key="2">
    <source>
        <dbReference type="Proteomes" id="UP000006671"/>
    </source>
</evidence>
<dbReference type="EMBL" id="GG738881">
    <property type="protein sequence ID" value="EFC42161.1"/>
    <property type="molecule type" value="Genomic_DNA"/>
</dbReference>
<dbReference type="PROSITE" id="PS51419">
    <property type="entry name" value="RAB"/>
    <property type="match status" value="1"/>
</dbReference>
<dbReference type="GO" id="GO:0005525">
    <property type="term" value="F:GTP binding"/>
    <property type="evidence" value="ECO:0007669"/>
    <property type="project" value="InterPro"/>
</dbReference>
<dbReference type="SUPFAM" id="SSF52540">
    <property type="entry name" value="P-loop containing nucleoside triphosphate hydrolases"/>
    <property type="match status" value="1"/>
</dbReference>
<organism evidence="2">
    <name type="scientific">Naegleria gruberi</name>
    <name type="common">Amoeba</name>
    <dbReference type="NCBI Taxonomy" id="5762"/>
    <lineage>
        <taxon>Eukaryota</taxon>
        <taxon>Discoba</taxon>
        <taxon>Heterolobosea</taxon>
        <taxon>Tetramitia</taxon>
        <taxon>Eutetramitia</taxon>
        <taxon>Vahlkampfiidae</taxon>
        <taxon>Naegleria</taxon>
    </lineage>
</organism>
<dbReference type="STRING" id="5762.D2VM38"/>
<proteinExistence type="predicted"/>
<dbReference type="Proteomes" id="UP000006671">
    <property type="component" value="Unassembled WGS sequence"/>
</dbReference>
<dbReference type="AlphaFoldDB" id="D2VM38"/>